<reference evidence="8 10" key="1">
    <citation type="journal article" date="2012" name="Nature">
        <title>Algal genomes reveal evolutionary mosaicism and the fate of nucleomorphs.</title>
        <authorList>
            <consortium name="DOE Joint Genome Institute"/>
            <person name="Curtis B.A."/>
            <person name="Tanifuji G."/>
            <person name="Burki F."/>
            <person name="Gruber A."/>
            <person name="Irimia M."/>
            <person name="Maruyama S."/>
            <person name="Arias M.C."/>
            <person name="Ball S.G."/>
            <person name="Gile G.H."/>
            <person name="Hirakawa Y."/>
            <person name="Hopkins J.F."/>
            <person name="Kuo A."/>
            <person name="Rensing S.A."/>
            <person name="Schmutz J."/>
            <person name="Symeonidi A."/>
            <person name="Elias M."/>
            <person name="Eveleigh R.J."/>
            <person name="Herman E.K."/>
            <person name="Klute M.J."/>
            <person name="Nakayama T."/>
            <person name="Obornik M."/>
            <person name="Reyes-Prieto A."/>
            <person name="Armbrust E.V."/>
            <person name="Aves S.J."/>
            <person name="Beiko R.G."/>
            <person name="Coutinho P."/>
            <person name="Dacks J.B."/>
            <person name="Durnford D.G."/>
            <person name="Fast N.M."/>
            <person name="Green B.R."/>
            <person name="Grisdale C.J."/>
            <person name="Hempel F."/>
            <person name="Henrissat B."/>
            <person name="Hoppner M.P."/>
            <person name="Ishida K."/>
            <person name="Kim E."/>
            <person name="Koreny L."/>
            <person name="Kroth P.G."/>
            <person name="Liu Y."/>
            <person name="Malik S.B."/>
            <person name="Maier U.G."/>
            <person name="McRose D."/>
            <person name="Mock T."/>
            <person name="Neilson J.A."/>
            <person name="Onodera N.T."/>
            <person name="Poole A.M."/>
            <person name="Pritham E.J."/>
            <person name="Richards T.A."/>
            <person name="Rocap G."/>
            <person name="Roy S.W."/>
            <person name="Sarai C."/>
            <person name="Schaack S."/>
            <person name="Shirato S."/>
            <person name="Slamovits C.H."/>
            <person name="Spencer D.F."/>
            <person name="Suzuki S."/>
            <person name="Worden A.Z."/>
            <person name="Zauner S."/>
            <person name="Barry K."/>
            <person name="Bell C."/>
            <person name="Bharti A.K."/>
            <person name="Crow J.A."/>
            <person name="Grimwood J."/>
            <person name="Kramer R."/>
            <person name="Lindquist E."/>
            <person name="Lucas S."/>
            <person name="Salamov A."/>
            <person name="McFadden G.I."/>
            <person name="Lane C.E."/>
            <person name="Keeling P.J."/>
            <person name="Gray M.W."/>
            <person name="Grigoriev I.V."/>
            <person name="Archibald J.M."/>
        </authorList>
    </citation>
    <scope>NUCLEOTIDE SEQUENCE</scope>
    <source>
        <strain evidence="8 10">CCMP2712</strain>
    </source>
</reference>
<name>L1JM76_GUITC</name>
<evidence type="ECO:0000256" key="2">
    <source>
        <dbReference type="ARBA" id="ARBA00022692"/>
    </source>
</evidence>
<dbReference type="HOGENOM" id="CLU_473673_0_0_1"/>
<dbReference type="GO" id="GO:0016020">
    <property type="term" value="C:membrane"/>
    <property type="evidence" value="ECO:0007669"/>
    <property type="project" value="UniProtKB-SubCell"/>
</dbReference>
<dbReference type="InterPro" id="IPR051292">
    <property type="entry name" value="Xyl/GlcA_transferase"/>
</dbReference>
<dbReference type="GO" id="GO:0042285">
    <property type="term" value="F:xylosyltransferase activity"/>
    <property type="evidence" value="ECO:0007669"/>
    <property type="project" value="TreeGrafter"/>
</dbReference>
<dbReference type="RefSeq" id="XP_005836681.1">
    <property type="nucleotide sequence ID" value="XM_005836624.1"/>
</dbReference>
<dbReference type="InterPro" id="IPR036779">
    <property type="entry name" value="LysM_dom_sf"/>
</dbReference>
<keyword evidence="2" id="KW-0812">Transmembrane</keyword>
<sequence>MQTRLQKQLRLHRLLNLTDVYSSNSSSMSLLQLHTYTVRPNDTLSHIATRLSVPLAAILETNGLLDAHHIDVGQVLRIPSAEMTMLAQPLASCNFLKNPSFEVLEQRQGSTRIKAAHWQDMRLKADQQYAIDSSKSRSGRSAMKLESLSERKTAVVVKDLTLLIPDGTYDWWPLTLNISASPRGLRLEAATIFVMLRGARGCVWLDDFSLVEVEGEAEKERERAKEMREEVIASRISSSLPRTRFWEEVEETLKMTGMHLELFHRRSHLSPQPQQVTLVSHLPVSRLAELTAQLRQEGGEARVALTAGCRSWRSLASVCVLVSNEEEKRAAIDRAAERLVRGGSKCMFSLRLSLQLEKQTCNKVISWKPSSLREPLQTRCEPVCLALLLLPHDVEAAQTEEKLNLIRLFDQRVLRQFQQLEAPRAHAPVDYERWIGATRPYAVTYQHDFAPFLLCRRDVPRFDTRFVGDVGGRSSHAYELSRRGYNFLVLHDAFLVLHGPQHASRGFINTTRLTIHHAWTAGEHVTREPLSMHLNQLKLLLKFPQPNQPSDSSNTVYERQRRAIPSQLMLGRERSS</sequence>
<keyword evidence="10" id="KW-1185">Reference proteome</keyword>
<comment type="subcellular location">
    <subcellularLocation>
        <location evidence="1">Membrane</location>
        <topology evidence="1">Single-pass type II membrane protein</topology>
    </subcellularLocation>
</comment>
<dbReference type="GO" id="GO:0015020">
    <property type="term" value="F:glucuronosyltransferase activity"/>
    <property type="evidence" value="ECO:0007669"/>
    <property type="project" value="TreeGrafter"/>
</dbReference>
<dbReference type="CDD" id="cd00118">
    <property type="entry name" value="LysM"/>
    <property type="match status" value="1"/>
</dbReference>
<protein>
    <recommendedName>
        <fullName evidence="7">LysM domain-containing protein</fullName>
    </recommendedName>
</protein>
<dbReference type="PROSITE" id="PS51782">
    <property type="entry name" value="LYSM"/>
    <property type="match status" value="1"/>
</dbReference>
<dbReference type="OrthoDB" id="411524at2759"/>
<evidence type="ECO:0000256" key="5">
    <source>
        <dbReference type="ARBA" id="ARBA00023136"/>
    </source>
</evidence>
<proteinExistence type="predicted"/>
<dbReference type="InterPro" id="IPR018392">
    <property type="entry name" value="LysM"/>
</dbReference>
<dbReference type="Pfam" id="PF01476">
    <property type="entry name" value="LysM"/>
    <property type="match status" value="1"/>
</dbReference>
<dbReference type="PANTHER" id="PTHR12270:SF52">
    <property type="entry name" value="GLYCOSYLTRANSFERASE-LIKE PROTEIN GNT13-RELATED"/>
    <property type="match status" value="1"/>
</dbReference>
<dbReference type="SUPFAM" id="SSF54106">
    <property type="entry name" value="LysM domain"/>
    <property type="match status" value="1"/>
</dbReference>
<dbReference type="Proteomes" id="UP000011087">
    <property type="component" value="Unassembled WGS sequence"/>
</dbReference>
<dbReference type="AlphaFoldDB" id="L1JM76"/>
<dbReference type="Gene3D" id="3.10.350.10">
    <property type="entry name" value="LysM domain"/>
    <property type="match status" value="1"/>
</dbReference>
<dbReference type="GO" id="GO:0035269">
    <property type="term" value="P:protein O-linked glycosylation via mannose"/>
    <property type="evidence" value="ECO:0007669"/>
    <property type="project" value="TreeGrafter"/>
</dbReference>
<accession>L1JM76</accession>
<dbReference type="GeneID" id="17306388"/>
<evidence type="ECO:0000313" key="10">
    <source>
        <dbReference type="Proteomes" id="UP000011087"/>
    </source>
</evidence>
<keyword evidence="6" id="KW-0325">Glycoprotein</keyword>
<reference evidence="9" key="3">
    <citation type="submission" date="2016-03" db="UniProtKB">
        <authorList>
            <consortium name="EnsemblProtists"/>
        </authorList>
    </citation>
    <scope>IDENTIFICATION</scope>
</reference>
<evidence type="ECO:0000256" key="1">
    <source>
        <dbReference type="ARBA" id="ARBA00004606"/>
    </source>
</evidence>
<keyword evidence="3" id="KW-0735">Signal-anchor</keyword>
<gene>
    <name evidence="8" type="ORF">GUITHDRAFT_104664</name>
</gene>
<dbReference type="SMART" id="SM00257">
    <property type="entry name" value="LysM"/>
    <property type="match status" value="1"/>
</dbReference>
<keyword evidence="4" id="KW-1133">Transmembrane helix</keyword>
<dbReference type="PaxDb" id="55529-EKX49701"/>
<dbReference type="PANTHER" id="PTHR12270">
    <property type="entry name" value="GLYCOSYLTRANSFERASE-RELATED"/>
    <property type="match status" value="1"/>
</dbReference>
<dbReference type="EMBL" id="JH992981">
    <property type="protein sequence ID" value="EKX49701.1"/>
    <property type="molecule type" value="Genomic_DNA"/>
</dbReference>
<feature type="domain" description="LysM" evidence="7">
    <location>
        <begin position="34"/>
        <end position="78"/>
    </location>
</feature>
<dbReference type="EnsemblProtists" id="EKX49701">
    <property type="protein sequence ID" value="EKX49701"/>
    <property type="gene ID" value="GUITHDRAFT_104664"/>
</dbReference>
<dbReference type="KEGG" id="gtt:GUITHDRAFT_104664"/>
<organism evidence="8">
    <name type="scientific">Guillardia theta (strain CCMP2712)</name>
    <name type="common">Cryptophyte</name>
    <dbReference type="NCBI Taxonomy" id="905079"/>
    <lineage>
        <taxon>Eukaryota</taxon>
        <taxon>Cryptophyceae</taxon>
        <taxon>Pyrenomonadales</taxon>
        <taxon>Geminigeraceae</taxon>
        <taxon>Guillardia</taxon>
    </lineage>
</organism>
<evidence type="ECO:0000259" key="7">
    <source>
        <dbReference type="PROSITE" id="PS51782"/>
    </source>
</evidence>
<reference evidence="10" key="2">
    <citation type="submission" date="2012-11" db="EMBL/GenBank/DDBJ databases">
        <authorList>
            <person name="Kuo A."/>
            <person name="Curtis B.A."/>
            <person name="Tanifuji G."/>
            <person name="Burki F."/>
            <person name="Gruber A."/>
            <person name="Irimia M."/>
            <person name="Maruyama S."/>
            <person name="Arias M.C."/>
            <person name="Ball S.G."/>
            <person name="Gile G.H."/>
            <person name="Hirakawa Y."/>
            <person name="Hopkins J.F."/>
            <person name="Rensing S.A."/>
            <person name="Schmutz J."/>
            <person name="Symeonidi A."/>
            <person name="Elias M."/>
            <person name="Eveleigh R.J."/>
            <person name="Herman E.K."/>
            <person name="Klute M.J."/>
            <person name="Nakayama T."/>
            <person name="Obornik M."/>
            <person name="Reyes-Prieto A."/>
            <person name="Armbrust E.V."/>
            <person name="Aves S.J."/>
            <person name="Beiko R.G."/>
            <person name="Coutinho P."/>
            <person name="Dacks J.B."/>
            <person name="Durnford D.G."/>
            <person name="Fast N.M."/>
            <person name="Green B.R."/>
            <person name="Grisdale C."/>
            <person name="Hempe F."/>
            <person name="Henrissat B."/>
            <person name="Hoppner M.P."/>
            <person name="Ishida K.-I."/>
            <person name="Kim E."/>
            <person name="Koreny L."/>
            <person name="Kroth P.G."/>
            <person name="Liu Y."/>
            <person name="Malik S.-B."/>
            <person name="Maier U.G."/>
            <person name="McRose D."/>
            <person name="Mock T."/>
            <person name="Neilson J.A."/>
            <person name="Onodera N.T."/>
            <person name="Poole A.M."/>
            <person name="Pritham E.J."/>
            <person name="Richards T.A."/>
            <person name="Rocap G."/>
            <person name="Roy S.W."/>
            <person name="Sarai C."/>
            <person name="Schaack S."/>
            <person name="Shirato S."/>
            <person name="Slamovits C.H."/>
            <person name="Spencer D.F."/>
            <person name="Suzuki S."/>
            <person name="Worden A.Z."/>
            <person name="Zauner S."/>
            <person name="Barry K."/>
            <person name="Bell C."/>
            <person name="Bharti A.K."/>
            <person name="Crow J.A."/>
            <person name="Grimwood J."/>
            <person name="Kramer R."/>
            <person name="Lindquist E."/>
            <person name="Lucas S."/>
            <person name="Salamov A."/>
            <person name="McFadden G.I."/>
            <person name="Lane C.E."/>
            <person name="Keeling P.J."/>
            <person name="Gray M.W."/>
            <person name="Grigoriev I.V."/>
            <person name="Archibald J.M."/>
        </authorList>
    </citation>
    <scope>NUCLEOTIDE SEQUENCE</scope>
    <source>
        <strain evidence="10">CCMP2712</strain>
    </source>
</reference>
<evidence type="ECO:0000256" key="3">
    <source>
        <dbReference type="ARBA" id="ARBA00022968"/>
    </source>
</evidence>
<evidence type="ECO:0000313" key="9">
    <source>
        <dbReference type="EnsemblProtists" id="EKX49701"/>
    </source>
</evidence>
<dbReference type="Pfam" id="PF13896">
    <property type="entry name" value="Glyco_transf_49"/>
    <property type="match status" value="1"/>
</dbReference>
<keyword evidence="5" id="KW-0472">Membrane</keyword>
<dbReference type="eggNOG" id="KOG3765">
    <property type="taxonomic scope" value="Eukaryota"/>
</dbReference>
<evidence type="ECO:0000313" key="8">
    <source>
        <dbReference type="EMBL" id="EKX49701.1"/>
    </source>
</evidence>
<evidence type="ECO:0000256" key="6">
    <source>
        <dbReference type="ARBA" id="ARBA00023180"/>
    </source>
</evidence>
<evidence type="ECO:0000256" key="4">
    <source>
        <dbReference type="ARBA" id="ARBA00022989"/>
    </source>
</evidence>